<keyword evidence="9" id="KW-1185">Reference proteome</keyword>
<feature type="signal peptide" evidence="7">
    <location>
        <begin position="1"/>
        <end position="21"/>
    </location>
</feature>
<dbReference type="InterPro" id="IPR038213">
    <property type="entry name" value="IFI6/IFI27-like_sf"/>
</dbReference>
<name>A0AAD4BNV4_BOLED</name>
<dbReference type="AlphaFoldDB" id="A0AAD4BNV4"/>
<keyword evidence="7" id="KW-0732">Signal</keyword>
<evidence type="ECO:0000256" key="7">
    <source>
        <dbReference type="SAM" id="SignalP"/>
    </source>
</evidence>
<accession>A0AAD4BNV4</accession>
<comment type="caution">
    <text evidence="8">The sequence shown here is derived from an EMBL/GenBank/DDBJ whole genome shotgun (WGS) entry which is preliminary data.</text>
</comment>
<dbReference type="InterPro" id="IPR009311">
    <property type="entry name" value="IFI6/IFI27-like"/>
</dbReference>
<evidence type="ECO:0000256" key="6">
    <source>
        <dbReference type="SAM" id="Phobius"/>
    </source>
</evidence>
<feature type="chain" id="PRO_5041924139" evidence="7">
    <location>
        <begin position="22"/>
        <end position="80"/>
    </location>
</feature>
<protein>
    <submittedName>
        <fullName evidence="8">Uncharacterized protein</fullName>
    </submittedName>
</protein>
<dbReference type="Gene3D" id="6.10.110.10">
    <property type="match status" value="1"/>
</dbReference>
<evidence type="ECO:0000256" key="4">
    <source>
        <dbReference type="ARBA" id="ARBA00022989"/>
    </source>
</evidence>
<dbReference type="Pfam" id="PF06140">
    <property type="entry name" value="Ifi-6-16"/>
    <property type="match status" value="1"/>
</dbReference>
<reference evidence="8" key="1">
    <citation type="submission" date="2019-10" db="EMBL/GenBank/DDBJ databases">
        <authorList>
            <consortium name="DOE Joint Genome Institute"/>
            <person name="Kuo A."/>
            <person name="Miyauchi S."/>
            <person name="Kiss E."/>
            <person name="Drula E."/>
            <person name="Kohler A."/>
            <person name="Sanchez-Garcia M."/>
            <person name="Andreopoulos B."/>
            <person name="Barry K.W."/>
            <person name="Bonito G."/>
            <person name="Buee M."/>
            <person name="Carver A."/>
            <person name="Chen C."/>
            <person name="Cichocki N."/>
            <person name="Clum A."/>
            <person name="Culley D."/>
            <person name="Crous P.W."/>
            <person name="Fauchery L."/>
            <person name="Girlanda M."/>
            <person name="Hayes R."/>
            <person name="Keri Z."/>
            <person name="LaButti K."/>
            <person name="Lipzen A."/>
            <person name="Lombard V."/>
            <person name="Magnuson J."/>
            <person name="Maillard F."/>
            <person name="Morin E."/>
            <person name="Murat C."/>
            <person name="Nolan M."/>
            <person name="Ohm R."/>
            <person name="Pangilinan J."/>
            <person name="Pereira M."/>
            <person name="Perotto S."/>
            <person name="Peter M."/>
            <person name="Riley R."/>
            <person name="Sitrit Y."/>
            <person name="Stielow B."/>
            <person name="Szollosi G."/>
            <person name="Zifcakova L."/>
            <person name="Stursova M."/>
            <person name="Spatafora J.W."/>
            <person name="Tedersoo L."/>
            <person name="Vaario L.-M."/>
            <person name="Yamada A."/>
            <person name="Yan M."/>
            <person name="Wang P."/>
            <person name="Xu J."/>
            <person name="Bruns T."/>
            <person name="Baldrian P."/>
            <person name="Vilgalys R."/>
            <person name="Henrissat B."/>
            <person name="Grigoriev I.V."/>
            <person name="Hibbett D."/>
            <person name="Nagy L.G."/>
            <person name="Martin F.M."/>
        </authorList>
    </citation>
    <scope>NUCLEOTIDE SEQUENCE</scope>
    <source>
        <strain evidence="8">BED1</strain>
    </source>
</reference>
<feature type="transmembrane region" description="Helical" evidence="6">
    <location>
        <begin position="56"/>
        <end position="75"/>
    </location>
</feature>
<keyword evidence="5 6" id="KW-0472">Membrane</keyword>
<sequence>MWILAPFLLLLGFGPLGPIKGSIAAWCQSYFWGAAVPAGSWFSWLQAAGMTMPLKWAWFIGKIPLLILGGFAWLFRVVRG</sequence>
<comment type="subcellular location">
    <subcellularLocation>
        <location evidence="1">Membrane</location>
        <topology evidence="1">Multi-pass membrane protein</topology>
    </subcellularLocation>
</comment>
<evidence type="ECO:0000256" key="2">
    <source>
        <dbReference type="ARBA" id="ARBA00007262"/>
    </source>
</evidence>
<evidence type="ECO:0000313" key="8">
    <source>
        <dbReference type="EMBL" id="KAF8436008.1"/>
    </source>
</evidence>
<keyword evidence="4 6" id="KW-1133">Transmembrane helix</keyword>
<dbReference type="GO" id="GO:0016020">
    <property type="term" value="C:membrane"/>
    <property type="evidence" value="ECO:0007669"/>
    <property type="project" value="UniProtKB-SubCell"/>
</dbReference>
<comment type="similarity">
    <text evidence="2">Belongs to the IFI6/IFI27 family.</text>
</comment>
<dbReference type="EMBL" id="WHUW01000023">
    <property type="protein sequence ID" value="KAF8436008.1"/>
    <property type="molecule type" value="Genomic_DNA"/>
</dbReference>
<gene>
    <name evidence="8" type="ORF">L210DRAFT_201383</name>
</gene>
<evidence type="ECO:0000313" key="9">
    <source>
        <dbReference type="Proteomes" id="UP001194468"/>
    </source>
</evidence>
<dbReference type="Proteomes" id="UP001194468">
    <property type="component" value="Unassembled WGS sequence"/>
</dbReference>
<organism evidence="8 9">
    <name type="scientific">Boletus edulis BED1</name>
    <dbReference type="NCBI Taxonomy" id="1328754"/>
    <lineage>
        <taxon>Eukaryota</taxon>
        <taxon>Fungi</taxon>
        <taxon>Dikarya</taxon>
        <taxon>Basidiomycota</taxon>
        <taxon>Agaricomycotina</taxon>
        <taxon>Agaricomycetes</taxon>
        <taxon>Agaricomycetidae</taxon>
        <taxon>Boletales</taxon>
        <taxon>Boletineae</taxon>
        <taxon>Boletaceae</taxon>
        <taxon>Boletoideae</taxon>
        <taxon>Boletus</taxon>
    </lineage>
</organism>
<keyword evidence="3 6" id="KW-0812">Transmembrane</keyword>
<reference evidence="8" key="2">
    <citation type="journal article" date="2020" name="Nat. Commun.">
        <title>Large-scale genome sequencing of mycorrhizal fungi provides insights into the early evolution of symbiotic traits.</title>
        <authorList>
            <person name="Miyauchi S."/>
            <person name="Kiss E."/>
            <person name="Kuo A."/>
            <person name="Drula E."/>
            <person name="Kohler A."/>
            <person name="Sanchez-Garcia M."/>
            <person name="Morin E."/>
            <person name="Andreopoulos B."/>
            <person name="Barry K.W."/>
            <person name="Bonito G."/>
            <person name="Buee M."/>
            <person name="Carver A."/>
            <person name="Chen C."/>
            <person name="Cichocki N."/>
            <person name="Clum A."/>
            <person name="Culley D."/>
            <person name="Crous P.W."/>
            <person name="Fauchery L."/>
            <person name="Girlanda M."/>
            <person name="Hayes R.D."/>
            <person name="Keri Z."/>
            <person name="LaButti K."/>
            <person name="Lipzen A."/>
            <person name="Lombard V."/>
            <person name="Magnuson J."/>
            <person name="Maillard F."/>
            <person name="Murat C."/>
            <person name="Nolan M."/>
            <person name="Ohm R.A."/>
            <person name="Pangilinan J."/>
            <person name="Pereira M.F."/>
            <person name="Perotto S."/>
            <person name="Peter M."/>
            <person name="Pfister S."/>
            <person name="Riley R."/>
            <person name="Sitrit Y."/>
            <person name="Stielow J.B."/>
            <person name="Szollosi G."/>
            <person name="Zifcakova L."/>
            <person name="Stursova M."/>
            <person name="Spatafora J.W."/>
            <person name="Tedersoo L."/>
            <person name="Vaario L.M."/>
            <person name="Yamada A."/>
            <person name="Yan M."/>
            <person name="Wang P."/>
            <person name="Xu J."/>
            <person name="Bruns T."/>
            <person name="Baldrian P."/>
            <person name="Vilgalys R."/>
            <person name="Dunand C."/>
            <person name="Henrissat B."/>
            <person name="Grigoriev I.V."/>
            <person name="Hibbett D."/>
            <person name="Nagy L.G."/>
            <person name="Martin F.M."/>
        </authorList>
    </citation>
    <scope>NUCLEOTIDE SEQUENCE</scope>
    <source>
        <strain evidence="8">BED1</strain>
    </source>
</reference>
<evidence type="ECO:0000256" key="5">
    <source>
        <dbReference type="ARBA" id="ARBA00023136"/>
    </source>
</evidence>
<evidence type="ECO:0000256" key="3">
    <source>
        <dbReference type="ARBA" id="ARBA00022692"/>
    </source>
</evidence>
<evidence type="ECO:0000256" key="1">
    <source>
        <dbReference type="ARBA" id="ARBA00004141"/>
    </source>
</evidence>
<proteinExistence type="inferred from homology"/>